<reference evidence="2 3" key="1">
    <citation type="submission" date="2018-02" db="EMBL/GenBank/DDBJ databases">
        <title>The genomes of Aspergillus section Nigri reveals drivers in fungal speciation.</title>
        <authorList>
            <consortium name="DOE Joint Genome Institute"/>
            <person name="Vesth T.C."/>
            <person name="Nybo J."/>
            <person name="Theobald S."/>
            <person name="Brandl J."/>
            <person name="Frisvad J.C."/>
            <person name="Nielsen K.F."/>
            <person name="Lyhne E.K."/>
            <person name="Kogle M.E."/>
            <person name="Kuo A."/>
            <person name="Riley R."/>
            <person name="Clum A."/>
            <person name="Nolan M."/>
            <person name="Lipzen A."/>
            <person name="Salamov A."/>
            <person name="Henrissat B."/>
            <person name="Wiebenga A."/>
            <person name="De vries R.P."/>
            <person name="Grigoriev I.V."/>
            <person name="Mortensen U.H."/>
            <person name="Andersen M.R."/>
            <person name="Baker S.E."/>
        </authorList>
    </citation>
    <scope>NUCLEOTIDE SEQUENCE [LARGE SCALE GENOMIC DNA]</scope>
    <source>
        <strain evidence="2 3">CBS 114.80</strain>
    </source>
</reference>
<keyword evidence="1" id="KW-0732">Signal</keyword>
<dbReference type="AlphaFoldDB" id="A0A2V5HPH6"/>
<evidence type="ECO:0000256" key="1">
    <source>
        <dbReference type="SAM" id="SignalP"/>
    </source>
</evidence>
<dbReference type="EMBL" id="KZ825598">
    <property type="protein sequence ID" value="PYI26398.1"/>
    <property type="molecule type" value="Genomic_DNA"/>
</dbReference>
<evidence type="ECO:0000313" key="2">
    <source>
        <dbReference type="EMBL" id="PYI26398.1"/>
    </source>
</evidence>
<feature type="signal peptide" evidence="1">
    <location>
        <begin position="1"/>
        <end position="24"/>
    </location>
</feature>
<accession>A0A2V5HPH6</accession>
<dbReference type="Proteomes" id="UP000248817">
    <property type="component" value="Unassembled WGS sequence"/>
</dbReference>
<evidence type="ECO:0000313" key="3">
    <source>
        <dbReference type="Proteomes" id="UP000248817"/>
    </source>
</evidence>
<proteinExistence type="predicted"/>
<gene>
    <name evidence="2" type="ORF">BP00DRAFT_430377</name>
</gene>
<sequence>MHLGPGAVGWVGALFACHQLPVLAQNMMEDRTATTCRGLLYLGGRSMTHAIQYRLHNQGGHSRMEMDIIQVSTRLCGSVSEPRCGAKNGAMDRVVLAQLAMLISLDAGGTFGKRFGNRRPISWIQMSHPEQWQERQLRRPMRTLSTSSMVSPLDIDAVGSYAKSSLR</sequence>
<name>A0A2V5HPH6_9EURO</name>
<organism evidence="2 3">
    <name type="scientific">Aspergillus indologenus CBS 114.80</name>
    <dbReference type="NCBI Taxonomy" id="1450541"/>
    <lineage>
        <taxon>Eukaryota</taxon>
        <taxon>Fungi</taxon>
        <taxon>Dikarya</taxon>
        <taxon>Ascomycota</taxon>
        <taxon>Pezizomycotina</taxon>
        <taxon>Eurotiomycetes</taxon>
        <taxon>Eurotiomycetidae</taxon>
        <taxon>Eurotiales</taxon>
        <taxon>Aspergillaceae</taxon>
        <taxon>Aspergillus</taxon>
        <taxon>Aspergillus subgen. Circumdati</taxon>
    </lineage>
</organism>
<protein>
    <recommendedName>
        <fullName evidence="4">Secreted protein</fullName>
    </recommendedName>
</protein>
<evidence type="ECO:0008006" key="4">
    <source>
        <dbReference type="Google" id="ProtNLM"/>
    </source>
</evidence>
<keyword evidence="3" id="KW-1185">Reference proteome</keyword>
<feature type="chain" id="PRO_5015961482" description="Secreted protein" evidence="1">
    <location>
        <begin position="25"/>
        <end position="167"/>
    </location>
</feature>